<dbReference type="EMBL" id="MU069689">
    <property type="protein sequence ID" value="KAF5835776.1"/>
    <property type="molecule type" value="Genomic_DNA"/>
</dbReference>
<name>A0ABQ7GME6_DUNSA</name>
<proteinExistence type="predicted"/>
<gene>
    <name evidence="1" type="ORF">DUNSADRAFT_6916</name>
</gene>
<protein>
    <submittedName>
        <fullName evidence="1">Uncharacterized protein</fullName>
    </submittedName>
</protein>
<sequence>MLLAIDATGTLAVHHGRVDHVYEVQHPAENCGCWFCVRMSVMRQCGCWSYLTPRVLVMPEAACDQTGKLLMPPNTDTWYR</sequence>
<accession>A0ABQ7GME6</accession>
<evidence type="ECO:0000313" key="1">
    <source>
        <dbReference type="EMBL" id="KAF5835776.1"/>
    </source>
</evidence>
<organism evidence="1 2">
    <name type="scientific">Dunaliella salina</name>
    <name type="common">Green alga</name>
    <name type="synonym">Protococcus salinus</name>
    <dbReference type="NCBI Taxonomy" id="3046"/>
    <lineage>
        <taxon>Eukaryota</taxon>
        <taxon>Viridiplantae</taxon>
        <taxon>Chlorophyta</taxon>
        <taxon>core chlorophytes</taxon>
        <taxon>Chlorophyceae</taxon>
        <taxon>CS clade</taxon>
        <taxon>Chlamydomonadales</taxon>
        <taxon>Dunaliellaceae</taxon>
        <taxon>Dunaliella</taxon>
    </lineage>
</organism>
<reference evidence="1" key="1">
    <citation type="submission" date="2017-08" db="EMBL/GenBank/DDBJ databases">
        <authorList>
            <person name="Polle J.E."/>
            <person name="Barry K."/>
            <person name="Cushman J."/>
            <person name="Schmutz J."/>
            <person name="Tran D."/>
            <person name="Hathwaick L.T."/>
            <person name="Yim W.C."/>
            <person name="Jenkins J."/>
            <person name="Mckie-Krisberg Z.M."/>
            <person name="Prochnik S."/>
            <person name="Lindquist E."/>
            <person name="Dockter R.B."/>
            <person name="Adam C."/>
            <person name="Molina H."/>
            <person name="Bunkerborg J."/>
            <person name="Jin E."/>
            <person name="Buchheim M."/>
            <person name="Magnuson J."/>
        </authorList>
    </citation>
    <scope>NUCLEOTIDE SEQUENCE</scope>
    <source>
        <strain evidence="1">CCAP 19/18</strain>
    </source>
</reference>
<comment type="caution">
    <text evidence="1">The sequence shown here is derived from an EMBL/GenBank/DDBJ whole genome shotgun (WGS) entry which is preliminary data.</text>
</comment>
<evidence type="ECO:0000313" key="2">
    <source>
        <dbReference type="Proteomes" id="UP000815325"/>
    </source>
</evidence>
<dbReference type="Proteomes" id="UP000815325">
    <property type="component" value="Unassembled WGS sequence"/>
</dbReference>
<keyword evidence="2" id="KW-1185">Reference proteome</keyword>